<dbReference type="Proteomes" id="UP000215199">
    <property type="component" value="Unassembled WGS sequence"/>
</dbReference>
<feature type="domain" description="MDMPI C-terminal" evidence="1">
    <location>
        <begin position="136"/>
        <end position="205"/>
    </location>
</feature>
<keyword evidence="4" id="KW-1185">Reference proteome</keyword>
<dbReference type="AlphaFoldDB" id="A0A229TKK6"/>
<evidence type="ECO:0000313" key="4">
    <source>
        <dbReference type="Proteomes" id="UP000215199"/>
    </source>
</evidence>
<evidence type="ECO:0000259" key="2">
    <source>
        <dbReference type="Pfam" id="PF11716"/>
    </source>
</evidence>
<evidence type="ECO:0008006" key="5">
    <source>
        <dbReference type="Google" id="ProtNLM"/>
    </source>
</evidence>
<dbReference type="GO" id="GO:0005886">
    <property type="term" value="C:plasma membrane"/>
    <property type="evidence" value="ECO:0007669"/>
    <property type="project" value="TreeGrafter"/>
</dbReference>
<protein>
    <recommendedName>
        <fullName evidence="5">Maleylpyruvate isomerase family mycothiol-dependent enzyme</fullName>
    </recommendedName>
</protein>
<sequence>MQLLEAIDVHADGLKRAACAAGPAAPVPNCPKWTVDELVTHVAFVHCFVVGLAVNRPAKPAPPPGWDDVLGWWDGQRLALREALSRDPEALAFSPYPGFASTVGDWTRRMAHETAIHRLDAESALEDGPKTRFSPEFANDGIDEFLTYLTPRLGNRADVRVTTPERTWTLGEPAAEVDGAADDVYRALWGRPHRASVTGDLAPLAAP</sequence>
<dbReference type="InterPro" id="IPR017517">
    <property type="entry name" value="Maleyloyr_isom"/>
</dbReference>
<dbReference type="GO" id="GO:0046872">
    <property type="term" value="F:metal ion binding"/>
    <property type="evidence" value="ECO:0007669"/>
    <property type="project" value="InterPro"/>
</dbReference>
<organism evidence="3 4">
    <name type="scientific">Amycolatopsis vastitatis</name>
    <dbReference type="NCBI Taxonomy" id="1905142"/>
    <lineage>
        <taxon>Bacteria</taxon>
        <taxon>Bacillati</taxon>
        <taxon>Actinomycetota</taxon>
        <taxon>Actinomycetes</taxon>
        <taxon>Pseudonocardiales</taxon>
        <taxon>Pseudonocardiaceae</taxon>
        <taxon>Amycolatopsis</taxon>
    </lineage>
</organism>
<feature type="domain" description="Mycothiol-dependent maleylpyruvate isomerase metal-binding" evidence="2">
    <location>
        <begin position="10"/>
        <end position="121"/>
    </location>
</feature>
<dbReference type="NCBIfam" id="TIGR03083">
    <property type="entry name" value="maleylpyruvate isomerase family mycothiol-dependent enzyme"/>
    <property type="match status" value="1"/>
</dbReference>
<name>A0A229TKK6_9PSEU</name>
<gene>
    <name evidence="3" type="ORF">CF165_00335</name>
</gene>
<reference evidence="4" key="1">
    <citation type="submission" date="2017-07" db="EMBL/GenBank/DDBJ databases">
        <title>Comparative genome mining reveals phylogenetic distribution patterns of secondary metabolites in Amycolatopsis.</title>
        <authorList>
            <person name="Adamek M."/>
            <person name="Alanjary M."/>
            <person name="Sales-Ortells H."/>
            <person name="Goodfellow M."/>
            <person name="Bull A.T."/>
            <person name="Kalinowski J."/>
            <person name="Ziemert N."/>
        </authorList>
    </citation>
    <scope>NUCLEOTIDE SEQUENCE [LARGE SCALE GENOMIC DNA]</scope>
    <source>
        <strain evidence="4">H5</strain>
    </source>
</reference>
<accession>A0A229TKK6</accession>
<dbReference type="PANTHER" id="PTHR40758">
    <property type="entry name" value="CONSERVED PROTEIN"/>
    <property type="match status" value="1"/>
</dbReference>
<proteinExistence type="predicted"/>
<dbReference type="InterPro" id="IPR010872">
    <property type="entry name" value="MDMPI_C-term_domain"/>
</dbReference>
<dbReference type="SUPFAM" id="SSF109854">
    <property type="entry name" value="DinB/YfiT-like putative metalloenzymes"/>
    <property type="match status" value="1"/>
</dbReference>
<dbReference type="InterPro" id="IPR024344">
    <property type="entry name" value="MDMPI_metal-binding"/>
</dbReference>
<evidence type="ECO:0000313" key="3">
    <source>
        <dbReference type="EMBL" id="OXM71550.1"/>
    </source>
</evidence>
<evidence type="ECO:0000259" key="1">
    <source>
        <dbReference type="Pfam" id="PF07398"/>
    </source>
</evidence>
<dbReference type="Pfam" id="PF07398">
    <property type="entry name" value="MDMPI_C"/>
    <property type="match status" value="1"/>
</dbReference>
<dbReference type="EMBL" id="NMUL01000001">
    <property type="protein sequence ID" value="OXM71550.1"/>
    <property type="molecule type" value="Genomic_DNA"/>
</dbReference>
<dbReference type="Pfam" id="PF11716">
    <property type="entry name" value="MDMPI_N"/>
    <property type="match status" value="1"/>
</dbReference>
<dbReference type="RefSeq" id="WP_093945369.1">
    <property type="nucleotide sequence ID" value="NZ_NMUL01000001.1"/>
</dbReference>
<dbReference type="OrthoDB" id="3671213at2"/>
<comment type="caution">
    <text evidence="3">The sequence shown here is derived from an EMBL/GenBank/DDBJ whole genome shotgun (WGS) entry which is preliminary data.</text>
</comment>
<dbReference type="InterPro" id="IPR034660">
    <property type="entry name" value="DinB/YfiT-like"/>
</dbReference>
<dbReference type="PANTHER" id="PTHR40758:SF1">
    <property type="entry name" value="CONSERVED PROTEIN"/>
    <property type="match status" value="1"/>
</dbReference>